<keyword evidence="3" id="KW-1185">Reference proteome</keyword>
<dbReference type="OrthoDB" id="411196at2759"/>
<feature type="non-terminal residue" evidence="2">
    <location>
        <position position="299"/>
    </location>
</feature>
<comment type="caution">
    <text evidence="2">The sequence shown here is derived from an EMBL/GenBank/DDBJ whole genome shotgun (WGS) entry which is preliminary data.</text>
</comment>
<organism evidence="2 3">
    <name type="scientific">Polarella glacialis</name>
    <name type="common">Dinoflagellate</name>
    <dbReference type="NCBI Taxonomy" id="89957"/>
    <lineage>
        <taxon>Eukaryota</taxon>
        <taxon>Sar</taxon>
        <taxon>Alveolata</taxon>
        <taxon>Dinophyceae</taxon>
        <taxon>Suessiales</taxon>
        <taxon>Suessiaceae</taxon>
        <taxon>Polarella</taxon>
    </lineage>
</organism>
<name>A0A813D4D6_POLGL</name>
<evidence type="ECO:0000313" key="3">
    <source>
        <dbReference type="Proteomes" id="UP000654075"/>
    </source>
</evidence>
<accession>A0A813D4D6</accession>
<dbReference type="Proteomes" id="UP000654075">
    <property type="component" value="Unassembled WGS sequence"/>
</dbReference>
<feature type="chain" id="PRO_5032894332" evidence="1">
    <location>
        <begin position="21"/>
        <end position="299"/>
    </location>
</feature>
<feature type="signal peptide" evidence="1">
    <location>
        <begin position="1"/>
        <end position="20"/>
    </location>
</feature>
<reference evidence="2" key="1">
    <citation type="submission" date="2021-02" db="EMBL/GenBank/DDBJ databases">
        <authorList>
            <person name="Dougan E. K."/>
            <person name="Rhodes N."/>
            <person name="Thang M."/>
            <person name="Chan C."/>
        </authorList>
    </citation>
    <scope>NUCLEOTIDE SEQUENCE</scope>
</reference>
<protein>
    <submittedName>
        <fullName evidence="2">Uncharacterized protein</fullName>
    </submittedName>
</protein>
<evidence type="ECO:0000256" key="1">
    <source>
        <dbReference type="SAM" id="SignalP"/>
    </source>
</evidence>
<dbReference type="AlphaFoldDB" id="A0A813D4D6"/>
<dbReference type="EMBL" id="CAJNNV010000382">
    <property type="protein sequence ID" value="CAE8582409.1"/>
    <property type="molecule type" value="Genomic_DNA"/>
</dbReference>
<gene>
    <name evidence="2" type="ORF">PGLA1383_LOCUS1407</name>
</gene>
<keyword evidence="1" id="KW-0732">Signal</keyword>
<sequence length="299" mass="32940">MTSLVFRLCIASGLAVLTGAASWRTRAAATASPSAAWAPRDVTAVINALTGNVSSFADSPASSAAARMLGTLLGGLQKAHLVSSGTINALEQHAEFQLTNSLNSRGVLGDFDPNAMVPVRWLIDKRLRVRWESKEGLVKLHFSGLKIGPVPNSYDVYRKSGLDKFVCKGLDRRPCHFRKAAILEQLWETNRDLFPPNLQQLFGFKQHRLISSMVQRMQKAFGWVMLATISAPPMNIDTLEFFTRKGGNVEALTEPSLDWDTDKRAAKLAQRHDFKELSREVCLPLMGEHPLGGLVRTVS</sequence>
<evidence type="ECO:0000313" key="2">
    <source>
        <dbReference type="EMBL" id="CAE8582409.1"/>
    </source>
</evidence>
<proteinExistence type="predicted"/>